<name>A0A0D8IVV9_9FIRM</name>
<dbReference type="RefSeq" id="WP_050006249.1">
    <property type="nucleotide sequence ID" value="NZ_CAUBPW010000073.1"/>
</dbReference>
<dbReference type="AlphaFoldDB" id="A0A0D8IVV9"/>
<dbReference type="Proteomes" id="UP000032483">
    <property type="component" value="Unassembled WGS sequence"/>
</dbReference>
<evidence type="ECO:0000313" key="2">
    <source>
        <dbReference type="Proteomes" id="UP000032483"/>
    </source>
</evidence>
<comment type="caution">
    <text evidence="1">The sequence shown here is derived from an EMBL/GenBank/DDBJ whole genome shotgun (WGS) entry which is preliminary data.</text>
</comment>
<accession>A0A0D8IVV9</accession>
<evidence type="ECO:0000313" key="1">
    <source>
        <dbReference type="EMBL" id="KJF38807.1"/>
    </source>
</evidence>
<dbReference type="EMBL" id="JXXK01000030">
    <property type="protein sequence ID" value="KJF38807.1"/>
    <property type="molecule type" value="Genomic_DNA"/>
</dbReference>
<keyword evidence="2" id="KW-1185">Reference proteome</keyword>
<organism evidence="1 2">
    <name type="scientific">Ruthenibacterium lactatiformans</name>
    <dbReference type="NCBI Taxonomy" id="1550024"/>
    <lineage>
        <taxon>Bacteria</taxon>
        <taxon>Bacillati</taxon>
        <taxon>Bacillota</taxon>
        <taxon>Clostridia</taxon>
        <taxon>Eubacteriales</taxon>
        <taxon>Oscillospiraceae</taxon>
        <taxon>Ruthenibacterium</taxon>
    </lineage>
</organism>
<protein>
    <submittedName>
        <fullName evidence="1">Uncharacterized protein</fullName>
    </submittedName>
</protein>
<sequence>MGINIEQTRQYYTEIKTEDLCDCDYCKNFYLQVKEAYPLVADYLNALGVDIEKPLETSPLEPVNGMLEYCVCQYVVFGKTSGELVKKIGNVELGVATSYPRTNIQREHFVIDIYPIKLNWIM</sequence>
<proteinExistence type="predicted"/>
<reference evidence="1" key="1">
    <citation type="submission" date="2015-02" db="EMBL/GenBank/DDBJ databases">
        <title>A novel member of the family Ruminococcaceae isolated from human feces.</title>
        <authorList>
            <person name="Shkoporov A.N."/>
            <person name="Chaplin A.V."/>
            <person name="Motuzova O.V."/>
            <person name="Kafarskaia L.I."/>
            <person name="Khokhlova E.V."/>
            <person name="Efimov B.A."/>
        </authorList>
    </citation>
    <scope>NUCLEOTIDE SEQUENCE [LARGE SCALE GENOMIC DNA]</scope>
    <source>
        <strain evidence="1">585-1</strain>
    </source>
</reference>
<gene>
    <name evidence="1" type="ORF">TQ39_15825</name>
</gene>
<dbReference type="GeneID" id="42858028"/>